<reference evidence="3" key="1">
    <citation type="submission" date="2016-10" db="EMBL/GenBank/DDBJ databases">
        <authorList>
            <person name="Varghese N."/>
            <person name="Submissions S."/>
        </authorList>
    </citation>
    <scope>NUCLEOTIDE SEQUENCE [LARGE SCALE GENOMIC DNA]</scope>
    <source>
        <strain evidence="3">LMG 26383,CCUG 61248,R- 45681</strain>
    </source>
</reference>
<keyword evidence="2" id="KW-0808">Transferase</keyword>
<evidence type="ECO:0000259" key="1">
    <source>
        <dbReference type="Pfam" id="PF05050"/>
    </source>
</evidence>
<sequence>MELRRDQLVAEHREMELQRDQLLGEKRERLAERVELENRLRDESGSAFISVFRFLKPTLQPGDAATSEQRTAVAQELGWRAIAFGAVSAIEASDEAWFRVELNGVPVVLPRYTLMTMRHCVHLDHAGHIRLLVETDHWQRMRALIEPGTLFLDVGAATGAMTVPYSITVPEGATLVAFEPSRRAMRHLRETLVRNGGSSRVNLVAAAVSDMQGEAEFFEQPEDPTGEVPFLPESSRLGQRDDAFLSKAEAYSVDVITLDGLAGNLNFADRSRIVIKIDVEGYEVEVLKGATKLLTDHPNVFISTDIHNKPGSAELTGPDVVSFLSNIGYKIETHGHVIFAQKGS</sequence>
<dbReference type="EMBL" id="FOAN01000001">
    <property type="protein sequence ID" value="SEK63981.1"/>
    <property type="molecule type" value="Genomic_DNA"/>
</dbReference>
<dbReference type="NCBIfam" id="TIGR01444">
    <property type="entry name" value="fkbM_fam"/>
    <property type="match status" value="1"/>
</dbReference>
<evidence type="ECO:0000313" key="2">
    <source>
        <dbReference type="EMBL" id="SEK63981.1"/>
    </source>
</evidence>
<dbReference type="InterPro" id="IPR052514">
    <property type="entry name" value="SAM-dependent_MTase"/>
</dbReference>
<organism evidence="2 3">
    <name type="scientific">Bosea lupini</name>
    <dbReference type="NCBI Taxonomy" id="1036779"/>
    <lineage>
        <taxon>Bacteria</taxon>
        <taxon>Pseudomonadati</taxon>
        <taxon>Pseudomonadota</taxon>
        <taxon>Alphaproteobacteria</taxon>
        <taxon>Hyphomicrobiales</taxon>
        <taxon>Boseaceae</taxon>
        <taxon>Bosea</taxon>
    </lineage>
</organism>
<dbReference type="PANTHER" id="PTHR34203:SF15">
    <property type="entry name" value="SLL1173 PROTEIN"/>
    <property type="match status" value="1"/>
</dbReference>
<dbReference type="GO" id="GO:0008168">
    <property type="term" value="F:methyltransferase activity"/>
    <property type="evidence" value="ECO:0007669"/>
    <property type="project" value="UniProtKB-KW"/>
</dbReference>
<dbReference type="AlphaFoldDB" id="A0A1H7INA2"/>
<dbReference type="STRING" id="1036779.SAMN04515666_1011054"/>
<protein>
    <submittedName>
        <fullName evidence="2">Methyltransferase, FkbM family</fullName>
    </submittedName>
</protein>
<dbReference type="GO" id="GO:0032259">
    <property type="term" value="P:methylation"/>
    <property type="evidence" value="ECO:0007669"/>
    <property type="project" value="UniProtKB-KW"/>
</dbReference>
<dbReference type="PANTHER" id="PTHR34203">
    <property type="entry name" value="METHYLTRANSFERASE, FKBM FAMILY PROTEIN"/>
    <property type="match status" value="1"/>
</dbReference>
<dbReference type="InterPro" id="IPR029063">
    <property type="entry name" value="SAM-dependent_MTases_sf"/>
</dbReference>
<proteinExistence type="predicted"/>
<gene>
    <name evidence="2" type="ORF">SAMN04515666_1011054</name>
</gene>
<dbReference type="Proteomes" id="UP000199664">
    <property type="component" value="Unassembled WGS sequence"/>
</dbReference>
<dbReference type="Gene3D" id="3.40.50.150">
    <property type="entry name" value="Vaccinia Virus protein VP39"/>
    <property type="match status" value="1"/>
</dbReference>
<keyword evidence="2" id="KW-0489">Methyltransferase</keyword>
<evidence type="ECO:0000313" key="3">
    <source>
        <dbReference type="Proteomes" id="UP000199664"/>
    </source>
</evidence>
<dbReference type="Pfam" id="PF05050">
    <property type="entry name" value="Methyltransf_21"/>
    <property type="match status" value="1"/>
</dbReference>
<keyword evidence="3" id="KW-1185">Reference proteome</keyword>
<feature type="domain" description="Methyltransferase FkbM" evidence="1">
    <location>
        <begin position="153"/>
        <end position="330"/>
    </location>
</feature>
<dbReference type="InterPro" id="IPR006342">
    <property type="entry name" value="FkbM_mtfrase"/>
</dbReference>
<dbReference type="SUPFAM" id="SSF53335">
    <property type="entry name" value="S-adenosyl-L-methionine-dependent methyltransferases"/>
    <property type="match status" value="1"/>
</dbReference>
<accession>A0A1H7INA2</accession>
<name>A0A1H7INA2_9HYPH</name>